<organism evidence="1 2">
    <name type="scientific">Coffea canephora</name>
    <name type="common">Robusta coffee</name>
    <dbReference type="NCBI Taxonomy" id="49390"/>
    <lineage>
        <taxon>Eukaryota</taxon>
        <taxon>Viridiplantae</taxon>
        <taxon>Streptophyta</taxon>
        <taxon>Embryophyta</taxon>
        <taxon>Tracheophyta</taxon>
        <taxon>Spermatophyta</taxon>
        <taxon>Magnoliopsida</taxon>
        <taxon>eudicotyledons</taxon>
        <taxon>Gunneridae</taxon>
        <taxon>Pentapetalae</taxon>
        <taxon>asterids</taxon>
        <taxon>lamiids</taxon>
        <taxon>Gentianales</taxon>
        <taxon>Rubiaceae</taxon>
        <taxon>Ixoroideae</taxon>
        <taxon>Gardenieae complex</taxon>
        <taxon>Bertiereae - Coffeeae clade</taxon>
        <taxon>Coffeeae</taxon>
        <taxon>Coffea</taxon>
    </lineage>
</organism>
<evidence type="ECO:0000313" key="2">
    <source>
        <dbReference type="Proteomes" id="UP000295252"/>
    </source>
</evidence>
<dbReference type="EMBL" id="HG739096">
    <property type="protein sequence ID" value="CDP04344.1"/>
    <property type="molecule type" value="Genomic_DNA"/>
</dbReference>
<evidence type="ECO:0000313" key="1">
    <source>
        <dbReference type="EMBL" id="CDP04344.1"/>
    </source>
</evidence>
<dbReference type="OrthoDB" id="1725660at2759"/>
<gene>
    <name evidence="1" type="ORF">GSCOC_T00017702001</name>
</gene>
<keyword evidence="2" id="KW-1185">Reference proteome</keyword>
<dbReference type="PhylomeDB" id="A0A068U832"/>
<dbReference type="Gene3D" id="2.40.50.140">
    <property type="entry name" value="Nucleic acid-binding proteins"/>
    <property type="match status" value="1"/>
</dbReference>
<dbReference type="InParanoid" id="A0A068U832"/>
<reference evidence="2" key="1">
    <citation type="journal article" date="2014" name="Science">
        <title>The coffee genome provides insight into the convergent evolution of caffeine biosynthesis.</title>
        <authorList>
            <person name="Denoeud F."/>
            <person name="Carretero-Paulet L."/>
            <person name="Dereeper A."/>
            <person name="Droc G."/>
            <person name="Guyot R."/>
            <person name="Pietrella M."/>
            <person name="Zheng C."/>
            <person name="Alberti A."/>
            <person name="Anthony F."/>
            <person name="Aprea G."/>
            <person name="Aury J.M."/>
            <person name="Bento P."/>
            <person name="Bernard M."/>
            <person name="Bocs S."/>
            <person name="Campa C."/>
            <person name="Cenci A."/>
            <person name="Combes M.C."/>
            <person name="Crouzillat D."/>
            <person name="Da Silva C."/>
            <person name="Daddiego L."/>
            <person name="De Bellis F."/>
            <person name="Dussert S."/>
            <person name="Garsmeur O."/>
            <person name="Gayraud T."/>
            <person name="Guignon V."/>
            <person name="Jahn K."/>
            <person name="Jamilloux V."/>
            <person name="Joet T."/>
            <person name="Labadie K."/>
            <person name="Lan T."/>
            <person name="Leclercq J."/>
            <person name="Lepelley M."/>
            <person name="Leroy T."/>
            <person name="Li L.T."/>
            <person name="Librado P."/>
            <person name="Lopez L."/>
            <person name="Munoz A."/>
            <person name="Noel B."/>
            <person name="Pallavicini A."/>
            <person name="Perrotta G."/>
            <person name="Poncet V."/>
            <person name="Pot D."/>
            <person name="Priyono X."/>
            <person name="Rigoreau M."/>
            <person name="Rouard M."/>
            <person name="Rozas J."/>
            <person name="Tranchant-Dubreuil C."/>
            <person name="VanBuren R."/>
            <person name="Zhang Q."/>
            <person name="Andrade A.C."/>
            <person name="Argout X."/>
            <person name="Bertrand B."/>
            <person name="de Kochko A."/>
            <person name="Graziosi G."/>
            <person name="Henry R.J."/>
            <person name="Jayarama X."/>
            <person name="Ming R."/>
            <person name="Nagai C."/>
            <person name="Rounsley S."/>
            <person name="Sankoff D."/>
            <person name="Giuliano G."/>
            <person name="Albert V.A."/>
            <person name="Wincker P."/>
            <person name="Lashermes P."/>
        </authorList>
    </citation>
    <scope>NUCLEOTIDE SEQUENCE [LARGE SCALE GENOMIC DNA]</scope>
    <source>
        <strain evidence="2">cv. DH200-94</strain>
    </source>
</reference>
<dbReference type="AlphaFoldDB" id="A0A068U832"/>
<accession>A0A068U832</accession>
<dbReference type="Gramene" id="CDP04344">
    <property type="protein sequence ID" value="CDP04344"/>
    <property type="gene ID" value="GSCOC_T00017702001"/>
</dbReference>
<dbReference type="OMA" id="HSCISSE"/>
<dbReference type="InterPro" id="IPR012340">
    <property type="entry name" value="NA-bd_OB-fold"/>
</dbReference>
<evidence type="ECO:0008006" key="3">
    <source>
        <dbReference type="Google" id="ProtNLM"/>
    </source>
</evidence>
<dbReference type="STRING" id="49390.A0A068U832"/>
<dbReference type="Proteomes" id="UP000295252">
    <property type="component" value="Chromosome XI"/>
</dbReference>
<protein>
    <recommendedName>
        <fullName evidence="3">DUF223 domain-containing protein</fullName>
    </recommendedName>
</protein>
<proteinExistence type="predicted"/>
<sequence length="191" mass="22163">MFSVFTLQHCFEDLTFWLAPPLYLPANMGRQMLQVLEVNKQSHHWTVLIQVVERGNVHVARTAPFKRFRRFLLTDSQGTRVSALVYDSCIKLFQHMLCPFKRYYISNASIMDTSANFRIGNYPFSWAINSDTLIEPYNETIPPTLPCPFELTPFADLHQYADTEILQSNRHSCISSETAKGQYNKRLCDCQ</sequence>
<name>A0A068U832_COFCA</name>
<dbReference type="SUPFAM" id="SSF50249">
    <property type="entry name" value="Nucleic acid-binding proteins"/>
    <property type="match status" value="1"/>
</dbReference>